<feature type="compositionally biased region" description="Low complexity" evidence="5">
    <location>
        <begin position="732"/>
        <end position="744"/>
    </location>
</feature>
<feature type="compositionally biased region" description="Basic and acidic residues" evidence="5">
    <location>
        <begin position="637"/>
        <end position="646"/>
    </location>
</feature>
<evidence type="ECO:0000256" key="2">
    <source>
        <dbReference type="ARBA" id="ARBA00022692"/>
    </source>
</evidence>
<keyword evidence="3 6" id="KW-1133">Transmembrane helix</keyword>
<organism evidence="8 9">
    <name type="scientific">Podospora didyma</name>
    <dbReference type="NCBI Taxonomy" id="330526"/>
    <lineage>
        <taxon>Eukaryota</taxon>
        <taxon>Fungi</taxon>
        <taxon>Dikarya</taxon>
        <taxon>Ascomycota</taxon>
        <taxon>Pezizomycotina</taxon>
        <taxon>Sordariomycetes</taxon>
        <taxon>Sordariomycetidae</taxon>
        <taxon>Sordariales</taxon>
        <taxon>Podosporaceae</taxon>
        <taxon>Podospora</taxon>
    </lineage>
</organism>
<feature type="compositionally biased region" description="Polar residues" evidence="5">
    <location>
        <begin position="521"/>
        <end position="532"/>
    </location>
</feature>
<evidence type="ECO:0000256" key="3">
    <source>
        <dbReference type="ARBA" id="ARBA00022989"/>
    </source>
</evidence>
<feature type="compositionally biased region" description="Low complexity" evidence="5">
    <location>
        <begin position="647"/>
        <end position="658"/>
    </location>
</feature>
<feature type="region of interest" description="Disordered" evidence="5">
    <location>
        <begin position="1077"/>
        <end position="1114"/>
    </location>
</feature>
<comment type="caution">
    <text evidence="8">The sequence shown here is derived from an EMBL/GenBank/DDBJ whole genome shotgun (WGS) entry which is preliminary data.</text>
</comment>
<feature type="compositionally biased region" description="Basic and acidic residues" evidence="5">
    <location>
        <begin position="562"/>
        <end position="579"/>
    </location>
</feature>
<feature type="compositionally biased region" description="Basic and acidic residues" evidence="5">
    <location>
        <begin position="496"/>
        <end position="514"/>
    </location>
</feature>
<dbReference type="GO" id="GO:0016020">
    <property type="term" value="C:membrane"/>
    <property type="evidence" value="ECO:0007669"/>
    <property type="project" value="UniProtKB-SubCell"/>
</dbReference>
<feature type="region of interest" description="Disordered" evidence="5">
    <location>
        <begin position="379"/>
        <end position="419"/>
    </location>
</feature>
<feature type="compositionally biased region" description="Basic and acidic residues" evidence="5">
    <location>
        <begin position="382"/>
        <end position="397"/>
    </location>
</feature>
<feature type="transmembrane region" description="Helical" evidence="6">
    <location>
        <begin position="57"/>
        <end position="78"/>
    </location>
</feature>
<dbReference type="InterPro" id="IPR025256">
    <property type="entry name" value="TM7S3/TM198-like_dom"/>
</dbReference>
<feature type="transmembrane region" description="Helical" evidence="6">
    <location>
        <begin position="90"/>
        <end position="109"/>
    </location>
</feature>
<protein>
    <recommendedName>
        <fullName evidence="7">TM7S3/TM198-like domain-containing protein</fullName>
    </recommendedName>
</protein>
<evidence type="ECO:0000259" key="7">
    <source>
        <dbReference type="Pfam" id="PF13886"/>
    </source>
</evidence>
<accession>A0AAE0N8Q7</accession>
<gene>
    <name evidence="8" type="ORF">B0H63DRAFT_437884</name>
</gene>
<feature type="region of interest" description="Disordered" evidence="5">
    <location>
        <begin position="691"/>
        <end position="801"/>
    </location>
</feature>
<evidence type="ECO:0000313" key="8">
    <source>
        <dbReference type="EMBL" id="KAK3374921.1"/>
    </source>
</evidence>
<comment type="subcellular location">
    <subcellularLocation>
        <location evidence="1">Membrane</location>
        <topology evidence="1">Multi-pass membrane protein</topology>
    </subcellularLocation>
</comment>
<keyword evidence="9" id="KW-1185">Reference proteome</keyword>
<dbReference type="PANTHER" id="PTHR39469">
    <property type="entry name" value="CHROMOSOME 1, WHOLE GENOME SHOTGUN SEQUENCE"/>
    <property type="match status" value="1"/>
</dbReference>
<dbReference type="AlphaFoldDB" id="A0AAE0N8Q7"/>
<feature type="region of interest" description="Disordered" evidence="5">
    <location>
        <begin position="951"/>
        <end position="994"/>
    </location>
</feature>
<feature type="region of interest" description="Disordered" evidence="5">
    <location>
        <begin position="441"/>
        <end position="468"/>
    </location>
</feature>
<dbReference type="PANTHER" id="PTHR39469:SF1">
    <property type="entry name" value="DUF4203 DOMAIN-CONTAINING PROTEIN"/>
    <property type="match status" value="1"/>
</dbReference>
<feature type="compositionally biased region" description="Polar residues" evidence="5">
    <location>
        <begin position="756"/>
        <end position="766"/>
    </location>
</feature>
<feature type="compositionally biased region" description="Basic and acidic residues" evidence="5">
    <location>
        <begin position="533"/>
        <end position="545"/>
    </location>
</feature>
<feature type="transmembrane region" description="Helical" evidence="6">
    <location>
        <begin position="116"/>
        <end position="135"/>
    </location>
</feature>
<dbReference type="Proteomes" id="UP001285441">
    <property type="component" value="Unassembled WGS sequence"/>
</dbReference>
<evidence type="ECO:0000256" key="1">
    <source>
        <dbReference type="ARBA" id="ARBA00004141"/>
    </source>
</evidence>
<evidence type="ECO:0000256" key="6">
    <source>
        <dbReference type="SAM" id="Phobius"/>
    </source>
</evidence>
<feature type="compositionally biased region" description="Basic and acidic residues" evidence="5">
    <location>
        <begin position="1079"/>
        <end position="1114"/>
    </location>
</feature>
<feature type="region of interest" description="Disordered" evidence="5">
    <location>
        <begin position="904"/>
        <end position="936"/>
    </location>
</feature>
<sequence length="1127" mass="121757">MDPTASTSLNYTLFNATLPPDQLPLEPQITPGWVVAGVILLTTGVVYALVGIKTKWLHTFFSTAFLASLGTTVLILYVMTPPVSPAIQGAYVVAVVCTGMILGGLAIVFKEITECLGCLLGGFCLSMWLLTLQPGGLVPTVGGKVVLIAAFTLGAFGLYFTRWTRAYSIIACTSFSGATAAVLGIDCFSRAGLREFWAFLWALNDHLFPLGASTYPLTRGIRVELAVNILIFLAGIVSQLKLWHIIKEHRDKRNAELAEGERNLRIEEENVGRQVEERTGQARREWERMYGDGDGSASPLGGSADSGVGDMDNEKRMRESNGGLAIVTVQPQSATGTETETPSDGPITSPRLVSKVSAAEMVISRAESDGRVTVMVAQDPTPDDHTVADSLNQEKEGRLHKKDTPNPIPTQNSPPITPLPVVIPLPFKIPEARADEERSSVATFADEATEEDVAKSQGRGNNMESLSRRLSNSSINIFRSMSQRSGRTMRGRIDAMSESREDLVCSTRNTRDDDSLAANMDDTSSNYDSGSIQDKEQPRDTHVETEPAAFNKQNLKQAEMSMKSDKQWPLEHPFHKPADVDGASVGVQIPSKVASDLSRSASPNVAPNSPVPTKRGNSMELSAENIEASAPGPDEEASARGDETKSSKASQSVASVDSIPASLSRGNLPPALSRVALSYRTNEWAKHLSAAETPELDTLQLPELPEEAPAHLRSEEPAPLDVVDLQQTAENAAPRPAAPRSASALSHHGSQPHLVTRSTSRASLSGYSDGAGYAFQNAPTPEPQVRNRVAPYRSMSGTLRGRGSRLFAEPIAEEGDGELSRNIPAPLPEEDYTPPAHYMHSSPVPRELSTSNSTPNLSMWPNSPSVVAYPPSQTLIGMREMLLRSKSQAFINPDVGYGGMPTIPGSGPPSDSGSLHNYPLHSSPIGSGPSLPLDMDDIPLSQRRVMMRQRSMNFSSRGRSSPRATSPRAITPTATADSVPFDSHQPSRRSNVPPEVVRQAQLARFRNSIAADLRNASSSQNLAGRAGLARQSSYGAESPLDGGLLGGRGSMGSLRGAYGIDSDARRSIELQRSMLLGQKEAEAQRREAERQEQERSQREFEDRMRSGTLMEAHRDAMRRLQRGVKTV</sequence>
<feature type="region of interest" description="Disordered" evidence="5">
    <location>
        <begin position="496"/>
        <end position="667"/>
    </location>
</feature>
<feature type="region of interest" description="Disordered" evidence="5">
    <location>
        <begin position="289"/>
        <end position="351"/>
    </location>
</feature>
<dbReference type="EMBL" id="JAULSW010000007">
    <property type="protein sequence ID" value="KAK3374921.1"/>
    <property type="molecule type" value="Genomic_DNA"/>
</dbReference>
<evidence type="ECO:0000313" key="9">
    <source>
        <dbReference type="Proteomes" id="UP001285441"/>
    </source>
</evidence>
<feature type="transmembrane region" description="Helical" evidence="6">
    <location>
        <begin position="167"/>
        <end position="185"/>
    </location>
</feature>
<keyword evidence="2 6" id="KW-0812">Transmembrane</keyword>
<reference evidence="8" key="2">
    <citation type="submission" date="2023-06" db="EMBL/GenBank/DDBJ databases">
        <authorList>
            <consortium name="Lawrence Berkeley National Laboratory"/>
            <person name="Haridas S."/>
            <person name="Hensen N."/>
            <person name="Bonometti L."/>
            <person name="Westerberg I."/>
            <person name="Brannstrom I.O."/>
            <person name="Guillou S."/>
            <person name="Cros-Aarteil S."/>
            <person name="Calhoun S."/>
            <person name="Kuo A."/>
            <person name="Mondo S."/>
            <person name="Pangilinan J."/>
            <person name="Riley R."/>
            <person name="LaButti K."/>
            <person name="Andreopoulos B."/>
            <person name="Lipzen A."/>
            <person name="Chen C."/>
            <person name="Yanf M."/>
            <person name="Daum C."/>
            <person name="Ng V."/>
            <person name="Clum A."/>
            <person name="Steindorff A."/>
            <person name="Ohm R."/>
            <person name="Martin F."/>
            <person name="Silar P."/>
            <person name="Natvig D."/>
            <person name="Lalanne C."/>
            <person name="Gautier V."/>
            <person name="Ament-velasquez S.L."/>
            <person name="Kruys A."/>
            <person name="Hutchinson M.I."/>
            <person name="Powell A.J."/>
            <person name="Barry K."/>
            <person name="Miller A.N."/>
            <person name="Grigoriev I.V."/>
            <person name="Debuchy R."/>
            <person name="Gladieux P."/>
            <person name="Thoren M.H."/>
            <person name="Johannesson H."/>
        </authorList>
    </citation>
    <scope>NUCLEOTIDE SEQUENCE</scope>
    <source>
        <strain evidence="8">CBS 232.78</strain>
    </source>
</reference>
<feature type="compositionally biased region" description="Polar residues" evidence="5">
    <location>
        <begin position="953"/>
        <end position="964"/>
    </location>
</feature>
<feature type="transmembrane region" description="Helical" evidence="6">
    <location>
        <begin position="141"/>
        <end position="160"/>
    </location>
</feature>
<evidence type="ECO:0000256" key="5">
    <source>
        <dbReference type="SAM" id="MobiDB-lite"/>
    </source>
</evidence>
<proteinExistence type="predicted"/>
<dbReference type="Pfam" id="PF13886">
    <property type="entry name" value="TM7S3_TM198"/>
    <property type="match status" value="1"/>
</dbReference>
<name>A0AAE0N8Q7_9PEZI</name>
<keyword evidence="4 6" id="KW-0472">Membrane</keyword>
<feature type="compositionally biased region" description="Polar residues" evidence="5">
    <location>
        <begin position="329"/>
        <end position="342"/>
    </location>
</feature>
<reference evidence="8" key="1">
    <citation type="journal article" date="2023" name="Mol. Phylogenet. Evol.">
        <title>Genome-scale phylogeny and comparative genomics of the fungal order Sordariales.</title>
        <authorList>
            <person name="Hensen N."/>
            <person name="Bonometti L."/>
            <person name="Westerberg I."/>
            <person name="Brannstrom I.O."/>
            <person name="Guillou S."/>
            <person name="Cros-Aarteil S."/>
            <person name="Calhoun S."/>
            <person name="Haridas S."/>
            <person name="Kuo A."/>
            <person name="Mondo S."/>
            <person name="Pangilinan J."/>
            <person name="Riley R."/>
            <person name="LaButti K."/>
            <person name="Andreopoulos B."/>
            <person name="Lipzen A."/>
            <person name="Chen C."/>
            <person name="Yan M."/>
            <person name="Daum C."/>
            <person name="Ng V."/>
            <person name="Clum A."/>
            <person name="Steindorff A."/>
            <person name="Ohm R.A."/>
            <person name="Martin F."/>
            <person name="Silar P."/>
            <person name="Natvig D.O."/>
            <person name="Lalanne C."/>
            <person name="Gautier V."/>
            <person name="Ament-Velasquez S.L."/>
            <person name="Kruys A."/>
            <person name="Hutchinson M.I."/>
            <person name="Powell A.J."/>
            <person name="Barry K."/>
            <person name="Miller A.N."/>
            <person name="Grigoriev I.V."/>
            <person name="Debuchy R."/>
            <person name="Gladieux P."/>
            <person name="Hiltunen Thoren M."/>
            <person name="Johannesson H."/>
        </authorList>
    </citation>
    <scope>NUCLEOTIDE SEQUENCE</scope>
    <source>
        <strain evidence="8">CBS 232.78</strain>
    </source>
</reference>
<evidence type="ECO:0000256" key="4">
    <source>
        <dbReference type="ARBA" id="ARBA00023136"/>
    </source>
</evidence>
<feature type="compositionally biased region" description="Polar residues" evidence="5">
    <location>
        <begin position="597"/>
        <end position="607"/>
    </location>
</feature>
<feature type="compositionally biased region" description="Low complexity" evidence="5">
    <location>
        <begin position="904"/>
        <end position="933"/>
    </location>
</feature>
<feature type="domain" description="TM7S3/TM198-like" evidence="7">
    <location>
        <begin position="37"/>
        <end position="240"/>
    </location>
</feature>
<feature type="transmembrane region" description="Helical" evidence="6">
    <location>
        <begin position="32"/>
        <end position="50"/>
    </location>
</feature>